<evidence type="ECO:0000313" key="3">
    <source>
        <dbReference type="Proteomes" id="UP000575480"/>
    </source>
</evidence>
<dbReference type="PANTHER" id="PTHR30337:SF0">
    <property type="entry name" value="NUCLEASE SBCCD SUBUNIT D"/>
    <property type="match status" value="1"/>
</dbReference>
<evidence type="ECO:0000313" key="2">
    <source>
        <dbReference type="EMBL" id="NWJ57752.1"/>
    </source>
</evidence>
<dbReference type="Proteomes" id="UP000575480">
    <property type="component" value="Unassembled WGS sequence"/>
</dbReference>
<accession>A0A7K4MW74</accession>
<sequence length="289" mass="34386">MKIALINDTHWGARGDSLTFLNYFRKFYDNVFFPYLEEHNIKTLIHLGDVVDRRKFINFNILNELRTNFVERLWKLGIDTHIIIGNHDTFHKNTNELNSIEEIFTSAEGEVEPWMYSSPKEVDFDGLGILMMPWICEENYGECMKAIKNTQCQILMGHLEVKGFEQHIGSWNNEGVEAHIFNKFDMAMSGHFHHKSDNGTVFYLGNPYEITWSDYKDPRGFHIFDTDKRTLEFIQNPYRMFHKIYYDDSEETFESITERDYSEYNNTYVKVVIQKKTNPFWFDTVLDKL</sequence>
<comment type="caution">
    <text evidence="2">The sequence shown here is derived from an EMBL/GenBank/DDBJ whole genome shotgun (WGS) entry which is preliminary data.</text>
</comment>
<gene>
    <name evidence="2" type="ORF">HX858_08400</name>
</gene>
<dbReference type="InterPro" id="IPR004843">
    <property type="entry name" value="Calcineurin-like_PHP"/>
</dbReference>
<dbReference type="Pfam" id="PF00149">
    <property type="entry name" value="Metallophos"/>
    <property type="match status" value="1"/>
</dbReference>
<feature type="domain" description="Calcineurin-like phosphoesterase" evidence="1">
    <location>
        <begin position="1"/>
        <end position="194"/>
    </location>
</feature>
<dbReference type="InterPro" id="IPR029052">
    <property type="entry name" value="Metallo-depent_PP-like"/>
</dbReference>
<protein>
    <submittedName>
        <fullName evidence="2">Metallophosphoesterase</fullName>
    </submittedName>
</protein>
<dbReference type="SUPFAM" id="SSF56300">
    <property type="entry name" value="Metallo-dependent phosphatases"/>
    <property type="match status" value="1"/>
</dbReference>
<dbReference type="AlphaFoldDB" id="A0A7K4MW74"/>
<dbReference type="CDD" id="cd00838">
    <property type="entry name" value="MPP_superfamily"/>
    <property type="match status" value="1"/>
</dbReference>
<proteinExistence type="predicted"/>
<dbReference type="Gene3D" id="3.60.21.10">
    <property type="match status" value="1"/>
</dbReference>
<reference evidence="2 3" key="1">
    <citation type="journal article" date="2019" name="Environ. Microbiol.">
        <title>Genomics insights into ecotype formation of ammonia-oxidizing archaea in the deep ocean.</title>
        <authorList>
            <person name="Wang Y."/>
            <person name="Huang J.M."/>
            <person name="Cui G.J."/>
            <person name="Nunoura T."/>
            <person name="Takaki Y."/>
            <person name="Li W.L."/>
            <person name="Li J."/>
            <person name="Gao Z.M."/>
            <person name="Takai K."/>
            <person name="Zhang A.Q."/>
            <person name="Stepanauskas R."/>
        </authorList>
    </citation>
    <scope>NUCLEOTIDE SEQUENCE [LARGE SCALE GENOMIC DNA]</scope>
    <source>
        <strain evidence="2 3">L15a</strain>
    </source>
</reference>
<dbReference type="PANTHER" id="PTHR30337">
    <property type="entry name" value="COMPONENT OF ATP-DEPENDENT DSDNA EXONUCLEASE"/>
    <property type="match status" value="1"/>
</dbReference>
<evidence type="ECO:0000259" key="1">
    <source>
        <dbReference type="Pfam" id="PF00149"/>
    </source>
</evidence>
<organism evidence="2 3">
    <name type="scientific">Marine Group I thaumarchaeote</name>
    <dbReference type="NCBI Taxonomy" id="2511932"/>
    <lineage>
        <taxon>Archaea</taxon>
        <taxon>Nitrososphaerota</taxon>
        <taxon>Marine Group I</taxon>
    </lineage>
</organism>
<dbReference type="EMBL" id="JACATH010000013">
    <property type="protein sequence ID" value="NWJ57752.1"/>
    <property type="molecule type" value="Genomic_DNA"/>
</dbReference>
<name>A0A7K4MW74_9ARCH</name>
<dbReference type="InterPro" id="IPR050535">
    <property type="entry name" value="DNA_Repair-Maintenance_Comp"/>
</dbReference>
<dbReference type="GO" id="GO:0016787">
    <property type="term" value="F:hydrolase activity"/>
    <property type="evidence" value="ECO:0007669"/>
    <property type="project" value="InterPro"/>
</dbReference>